<dbReference type="PANTHER" id="PTHR35011:SF2">
    <property type="entry name" value="2,3-DIKETO-L-GULONATE TRAP TRANSPORTER SMALL PERMEASE PROTEIN YIAM"/>
    <property type="match status" value="1"/>
</dbReference>
<dbReference type="GO" id="GO:0005886">
    <property type="term" value="C:plasma membrane"/>
    <property type="evidence" value="ECO:0007669"/>
    <property type="project" value="UniProtKB-SubCell"/>
</dbReference>
<reference evidence="11" key="1">
    <citation type="submission" date="2016-04" db="EMBL/GenBank/DDBJ databases">
        <authorList>
            <person name="Evans L.H."/>
            <person name="Alamgir A."/>
            <person name="Owens N."/>
            <person name="Weber N.D."/>
            <person name="Virtaneva K."/>
            <person name="Barbian K."/>
            <person name="Babar A."/>
            <person name="Rosenke K."/>
        </authorList>
    </citation>
    <scope>NUCLEOTIDE SEQUENCE</scope>
    <source>
        <strain evidence="11">86</strain>
    </source>
</reference>
<accession>A0A212KIA1</accession>
<keyword evidence="7 9" id="KW-0472">Membrane</keyword>
<evidence type="ECO:0000256" key="8">
    <source>
        <dbReference type="ARBA" id="ARBA00038436"/>
    </source>
</evidence>
<feature type="domain" description="Tripartite ATP-independent periplasmic transporters DctQ component" evidence="10">
    <location>
        <begin position="24"/>
        <end position="153"/>
    </location>
</feature>
<comment type="function">
    <text evidence="9">Part of the tripartite ATP-independent periplasmic (TRAP) transport system.</text>
</comment>
<evidence type="ECO:0000313" key="11">
    <source>
        <dbReference type="EMBL" id="SBW11295.1"/>
    </source>
</evidence>
<dbReference type="PANTHER" id="PTHR35011">
    <property type="entry name" value="2,3-DIKETO-L-GULONATE TRAP TRANSPORTER SMALL PERMEASE PROTEIN YIAM"/>
    <property type="match status" value="1"/>
</dbReference>
<comment type="similarity">
    <text evidence="8 9">Belongs to the TRAP transporter small permease family.</text>
</comment>
<evidence type="ECO:0000259" key="10">
    <source>
        <dbReference type="Pfam" id="PF04290"/>
    </source>
</evidence>
<dbReference type="InterPro" id="IPR055348">
    <property type="entry name" value="DctQ"/>
</dbReference>
<proteinExistence type="inferred from homology"/>
<evidence type="ECO:0000256" key="5">
    <source>
        <dbReference type="ARBA" id="ARBA00022692"/>
    </source>
</evidence>
<evidence type="ECO:0000256" key="3">
    <source>
        <dbReference type="ARBA" id="ARBA00022475"/>
    </source>
</evidence>
<evidence type="ECO:0000256" key="9">
    <source>
        <dbReference type="RuleBase" id="RU369079"/>
    </source>
</evidence>
<evidence type="ECO:0000256" key="7">
    <source>
        <dbReference type="ARBA" id="ARBA00023136"/>
    </source>
</evidence>
<evidence type="ECO:0000256" key="4">
    <source>
        <dbReference type="ARBA" id="ARBA00022519"/>
    </source>
</evidence>
<evidence type="ECO:0000256" key="6">
    <source>
        <dbReference type="ARBA" id="ARBA00022989"/>
    </source>
</evidence>
<gene>
    <name evidence="11" type="ORF">KL86APRO_20144</name>
</gene>
<feature type="transmembrane region" description="Helical" evidence="9">
    <location>
        <begin position="86"/>
        <end position="111"/>
    </location>
</feature>
<protein>
    <recommendedName>
        <fullName evidence="9">TRAP transporter small permease protein</fullName>
    </recommendedName>
</protein>
<keyword evidence="3" id="KW-1003">Cell membrane</keyword>
<keyword evidence="2 9" id="KW-0813">Transport</keyword>
<dbReference type="GO" id="GO:0015740">
    <property type="term" value="P:C4-dicarboxylate transport"/>
    <property type="evidence" value="ECO:0007669"/>
    <property type="project" value="TreeGrafter"/>
</dbReference>
<dbReference type="GO" id="GO:0022857">
    <property type="term" value="F:transmembrane transporter activity"/>
    <property type="evidence" value="ECO:0007669"/>
    <property type="project" value="UniProtKB-UniRule"/>
</dbReference>
<keyword evidence="6 9" id="KW-1133">Transmembrane helix</keyword>
<keyword evidence="5 9" id="KW-0812">Transmembrane</keyword>
<evidence type="ECO:0000256" key="2">
    <source>
        <dbReference type="ARBA" id="ARBA00022448"/>
    </source>
</evidence>
<keyword evidence="4 9" id="KW-0997">Cell inner membrane</keyword>
<dbReference type="AlphaFoldDB" id="A0A212KIA1"/>
<feature type="transmembrane region" description="Helical" evidence="9">
    <location>
        <begin position="12"/>
        <end position="34"/>
    </location>
</feature>
<feature type="transmembrane region" description="Helical" evidence="9">
    <location>
        <begin position="126"/>
        <end position="146"/>
    </location>
</feature>
<dbReference type="InterPro" id="IPR007387">
    <property type="entry name" value="TRAP_DctQ"/>
</dbReference>
<organism evidence="11">
    <name type="scientific">uncultured Alphaproteobacteria bacterium</name>
    <dbReference type="NCBI Taxonomy" id="91750"/>
    <lineage>
        <taxon>Bacteria</taxon>
        <taxon>Pseudomonadati</taxon>
        <taxon>Pseudomonadota</taxon>
        <taxon>Alphaproteobacteria</taxon>
        <taxon>environmental samples</taxon>
    </lineage>
</organism>
<sequence>MSTGICERFGQVYKFLLGSVLGCMVLIVFVNVVLRKFFHSGISFTEEGLRYLFVWMSYLGIVAAYKTNDHIRVTMLVDHLPARVHAALGLVMNAVILYALWFCTDGGFVYIEANAGTYGELIKVPYYLVIFSIIFACLSIGAMTIVEMFGQARFLLRGESR</sequence>
<dbReference type="EMBL" id="FLUO01000002">
    <property type="protein sequence ID" value="SBW11295.1"/>
    <property type="molecule type" value="Genomic_DNA"/>
</dbReference>
<feature type="transmembrane region" description="Helical" evidence="9">
    <location>
        <begin position="49"/>
        <end position="65"/>
    </location>
</feature>
<dbReference type="Pfam" id="PF04290">
    <property type="entry name" value="DctQ"/>
    <property type="match status" value="1"/>
</dbReference>
<evidence type="ECO:0000256" key="1">
    <source>
        <dbReference type="ARBA" id="ARBA00004429"/>
    </source>
</evidence>
<name>A0A212KIA1_9PROT</name>
<comment type="subunit">
    <text evidence="9">The complex comprises the extracytoplasmic solute receptor protein and the two transmembrane proteins.</text>
</comment>
<comment type="subcellular location">
    <subcellularLocation>
        <location evidence="1 9">Cell inner membrane</location>
        <topology evidence="1 9">Multi-pass membrane protein</topology>
    </subcellularLocation>
</comment>